<dbReference type="InterPro" id="IPR013783">
    <property type="entry name" value="Ig-like_fold"/>
</dbReference>
<dbReference type="SUPFAM" id="SSF81296">
    <property type="entry name" value="E set domains"/>
    <property type="match status" value="1"/>
</dbReference>
<gene>
    <name evidence="3" type="ORF">F7R91_41325</name>
</gene>
<dbReference type="Gene3D" id="2.60.40.10">
    <property type="entry name" value="Immunoglobulins"/>
    <property type="match status" value="1"/>
</dbReference>
<name>A0A6H9UNS9_9ACTN</name>
<dbReference type="AlphaFoldDB" id="A0A6H9UNS9"/>
<dbReference type="InterPro" id="IPR014756">
    <property type="entry name" value="Ig_E-set"/>
</dbReference>
<keyword evidence="4" id="KW-1185">Reference proteome</keyword>
<dbReference type="InterPro" id="IPR015202">
    <property type="entry name" value="GO-like_E_set"/>
</dbReference>
<evidence type="ECO:0000313" key="3">
    <source>
        <dbReference type="EMBL" id="KAB1139053.1"/>
    </source>
</evidence>
<dbReference type="EMBL" id="VZRB01000076">
    <property type="protein sequence ID" value="KAB1139053.1"/>
    <property type="molecule type" value="Genomic_DNA"/>
</dbReference>
<accession>A0A6H9UNS9</accession>
<proteinExistence type="predicted"/>
<protein>
    <submittedName>
        <fullName evidence="3">DUF1929 domain-containing protein</fullName>
    </submittedName>
</protein>
<feature type="domain" description="Galactose oxidase-like Early set" evidence="2">
    <location>
        <begin position="74"/>
        <end position="136"/>
    </location>
</feature>
<evidence type="ECO:0000256" key="1">
    <source>
        <dbReference type="SAM" id="MobiDB-lite"/>
    </source>
</evidence>
<feature type="compositionally biased region" description="Basic and acidic residues" evidence="1">
    <location>
        <begin position="25"/>
        <end position="38"/>
    </location>
</feature>
<feature type="region of interest" description="Disordered" evidence="1">
    <location>
        <begin position="1"/>
        <end position="77"/>
    </location>
</feature>
<dbReference type="Proteomes" id="UP000442707">
    <property type="component" value="Unassembled WGS sequence"/>
</dbReference>
<sequence>MGTQAGHRSMGQLNRDRRRSGPGREGGHRGGIRERRGNDSAAAALRAPSGPPLPLPSLSRPGRPDLAFGGRAEVEHGGRVVLRTTDPIRISRVRLILPGSATHLANFDQRSVALDIIRRTDSAVTARVPDDASPSHPAGTWPPPSTRGGPPQ</sequence>
<comment type="caution">
    <text evidence="3">The sequence shown here is derived from an EMBL/GenBank/DDBJ whole genome shotgun (WGS) entry which is preliminary data.</text>
</comment>
<organism evidence="3 4">
    <name type="scientific">Streptomyces luteolifulvus</name>
    <dbReference type="NCBI Taxonomy" id="2615112"/>
    <lineage>
        <taxon>Bacteria</taxon>
        <taxon>Bacillati</taxon>
        <taxon>Actinomycetota</taxon>
        <taxon>Actinomycetes</taxon>
        <taxon>Kitasatosporales</taxon>
        <taxon>Streptomycetaceae</taxon>
        <taxon>Streptomyces</taxon>
    </lineage>
</organism>
<dbReference type="RefSeq" id="WP_150958973.1">
    <property type="nucleotide sequence ID" value="NZ_VZRB01000076.1"/>
</dbReference>
<evidence type="ECO:0000313" key="4">
    <source>
        <dbReference type="Proteomes" id="UP000442707"/>
    </source>
</evidence>
<dbReference type="Pfam" id="PF09118">
    <property type="entry name" value="GO-like_E_set"/>
    <property type="match status" value="1"/>
</dbReference>
<feature type="compositionally biased region" description="Pro residues" evidence="1">
    <location>
        <begin position="140"/>
        <end position="152"/>
    </location>
</feature>
<evidence type="ECO:0000259" key="2">
    <source>
        <dbReference type="Pfam" id="PF09118"/>
    </source>
</evidence>
<reference evidence="3 4" key="1">
    <citation type="submission" date="2019-09" db="EMBL/GenBank/DDBJ databases">
        <title>Screening of Novel Bioactive Compounds from Soil-Associated.</title>
        <authorList>
            <person name="Zhao S."/>
        </authorList>
    </citation>
    <scope>NUCLEOTIDE SEQUENCE [LARGE SCALE GENOMIC DNA]</scope>
    <source>
        <strain evidence="3 4">HIT-DPA4</strain>
    </source>
</reference>
<feature type="region of interest" description="Disordered" evidence="1">
    <location>
        <begin position="125"/>
        <end position="152"/>
    </location>
</feature>
<dbReference type="GO" id="GO:0005975">
    <property type="term" value="P:carbohydrate metabolic process"/>
    <property type="evidence" value="ECO:0007669"/>
    <property type="project" value="UniProtKB-ARBA"/>
</dbReference>